<name>A0A974CTW9_XENLA</name>
<dbReference type="EMBL" id="CM004474">
    <property type="protein sequence ID" value="OCT79258.1"/>
    <property type="molecule type" value="Genomic_DNA"/>
</dbReference>
<proteinExistence type="predicted"/>
<dbReference type="AlphaFoldDB" id="A0A974CTW9"/>
<gene>
    <name evidence="1" type="ORF">XELAEV_18026068mg</name>
</gene>
<evidence type="ECO:0000313" key="2">
    <source>
        <dbReference type="Proteomes" id="UP000694892"/>
    </source>
</evidence>
<evidence type="ECO:0000313" key="1">
    <source>
        <dbReference type="EMBL" id="OCT79258.1"/>
    </source>
</evidence>
<sequence>MLHQLNFLDKTKVRISKHLQFMVKLVSTKKSFNIPVKKDGPVQKNIRDVGPNIFNRKRLNKHVLTDTVIKSSSFPIDNSHDNKSRTHFN</sequence>
<protein>
    <submittedName>
        <fullName evidence="1">Uncharacterized protein</fullName>
    </submittedName>
</protein>
<accession>A0A974CTW9</accession>
<reference evidence="2" key="1">
    <citation type="journal article" date="2016" name="Nature">
        <title>Genome evolution in the allotetraploid frog Xenopus laevis.</title>
        <authorList>
            <person name="Session A.M."/>
            <person name="Uno Y."/>
            <person name="Kwon T."/>
            <person name="Chapman J.A."/>
            <person name="Toyoda A."/>
            <person name="Takahashi S."/>
            <person name="Fukui A."/>
            <person name="Hikosaka A."/>
            <person name="Suzuki A."/>
            <person name="Kondo M."/>
            <person name="van Heeringen S.J."/>
            <person name="Quigley I."/>
            <person name="Heinz S."/>
            <person name="Ogino H."/>
            <person name="Ochi H."/>
            <person name="Hellsten U."/>
            <person name="Lyons J.B."/>
            <person name="Simakov O."/>
            <person name="Putnam N."/>
            <person name="Stites J."/>
            <person name="Kuroki Y."/>
            <person name="Tanaka T."/>
            <person name="Michiue T."/>
            <person name="Watanabe M."/>
            <person name="Bogdanovic O."/>
            <person name="Lister R."/>
            <person name="Georgiou G."/>
            <person name="Paranjpe S.S."/>
            <person name="van Kruijsbergen I."/>
            <person name="Shu S."/>
            <person name="Carlson J."/>
            <person name="Kinoshita T."/>
            <person name="Ohta Y."/>
            <person name="Mawaribuchi S."/>
            <person name="Jenkins J."/>
            <person name="Grimwood J."/>
            <person name="Schmutz J."/>
            <person name="Mitros T."/>
            <person name="Mozaffari S.V."/>
            <person name="Suzuki Y."/>
            <person name="Haramoto Y."/>
            <person name="Yamamoto T.S."/>
            <person name="Takagi C."/>
            <person name="Heald R."/>
            <person name="Miller K."/>
            <person name="Haudenschild C."/>
            <person name="Kitzman J."/>
            <person name="Nakayama T."/>
            <person name="Izutsu Y."/>
            <person name="Robert J."/>
            <person name="Fortriede J."/>
            <person name="Burns K."/>
            <person name="Lotay V."/>
            <person name="Karimi K."/>
            <person name="Yasuoka Y."/>
            <person name="Dichmann D.S."/>
            <person name="Flajnik M.F."/>
            <person name="Houston D.W."/>
            <person name="Shendure J."/>
            <person name="DuPasquier L."/>
            <person name="Vize P.D."/>
            <person name="Zorn A.M."/>
            <person name="Ito M."/>
            <person name="Marcotte E.M."/>
            <person name="Wallingford J.B."/>
            <person name="Ito Y."/>
            <person name="Asashima M."/>
            <person name="Ueno N."/>
            <person name="Matsuda Y."/>
            <person name="Veenstra G.J."/>
            <person name="Fujiyama A."/>
            <person name="Harland R.M."/>
            <person name="Taira M."/>
            <person name="Rokhsar D.S."/>
        </authorList>
    </citation>
    <scope>NUCLEOTIDE SEQUENCE [LARGE SCALE GENOMIC DNA]</scope>
    <source>
        <strain evidence="2">J</strain>
    </source>
</reference>
<organism evidence="1 2">
    <name type="scientific">Xenopus laevis</name>
    <name type="common">African clawed frog</name>
    <dbReference type="NCBI Taxonomy" id="8355"/>
    <lineage>
        <taxon>Eukaryota</taxon>
        <taxon>Metazoa</taxon>
        <taxon>Chordata</taxon>
        <taxon>Craniata</taxon>
        <taxon>Vertebrata</taxon>
        <taxon>Euteleostomi</taxon>
        <taxon>Amphibia</taxon>
        <taxon>Batrachia</taxon>
        <taxon>Anura</taxon>
        <taxon>Pipoidea</taxon>
        <taxon>Pipidae</taxon>
        <taxon>Xenopodinae</taxon>
        <taxon>Xenopus</taxon>
        <taxon>Xenopus</taxon>
    </lineage>
</organism>
<dbReference type="Proteomes" id="UP000694892">
    <property type="component" value="Chromosome 5L"/>
</dbReference>